<dbReference type="Proteomes" id="UP000476176">
    <property type="component" value="Unassembled WGS sequence"/>
</dbReference>
<evidence type="ECO:0000313" key="19">
    <source>
        <dbReference type="Proteomes" id="UP000488956"/>
    </source>
</evidence>
<evidence type="ECO:0000313" key="4">
    <source>
        <dbReference type="EMBL" id="KAE9111800.1"/>
    </source>
</evidence>
<gene>
    <name evidence="9" type="ORF">PF001_g9698</name>
    <name evidence="7" type="ORF">PF002_g12441</name>
    <name evidence="8" type="ORF">PF004_g9338</name>
    <name evidence="6" type="ORF">PF005_g11385</name>
    <name evidence="5" type="ORF">PF006_g10990</name>
    <name evidence="3" type="ORF">PF007_g11374</name>
    <name evidence="10" type="ORF">PF008_g11110</name>
    <name evidence="2" type="ORF">PF009_g11278</name>
    <name evidence="4" type="ORF">PF010_g10677</name>
</gene>
<evidence type="ECO:0000313" key="13">
    <source>
        <dbReference type="Proteomes" id="UP000437068"/>
    </source>
</evidence>
<evidence type="ECO:0000313" key="18">
    <source>
        <dbReference type="Proteomes" id="UP000486351"/>
    </source>
</evidence>
<dbReference type="EMBL" id="QXFZ01000567">
    <property type="protein sequence ID" value="KAE9111720.1"/>
    <property type="molecule type" value="Genomic_DNA"/>
</dbReference>
<evidence type="ECO:0000313" key="6">
    <source>
        <dbReference type="EMBL" id="KAE9210511.1"/>
    </source>
</evidence>
<evidence type="ECO:0000313" key="15">
    <source>
        <dbReference type="Proteomes" id="UP000440732"/>
    </source>
</evidence>
<dbReference type="AlphaFoldDB" id="A0A6A3S8Y7"/>
<dbReference type="EMBL" id="QXGE01000472">
    <property type="protein sequence ID" value="KAE9311496.1"/>
    <property type="molecule type" value="Genomic_DNA"/>
</dbReference>
<evidence type="ECO:0000313" key="8">
    <source>
        <dbReference type="EMBL" id="KAE9234607.1"/>
    </source>
</evidence>
<feature type="region of interest" description="Disordered" evidence="1">
    <location>
        <begin position="31"/>
        <end position="71"/>
    </location>
</feature>
<dbReference type="EMBL" id="QXGA01000572">
    <property type="protein sequence ID" value="KAE9144028.1"/>
    <property type="molecule type" value="Genomic_DNA"/>
</dbReference>
<dbReference type="Proteomes" id="UP000488956">
    <property type="component" value="Unassembled WGS sequence"/>
</dbReference>
<dbReference type="Proteomes" id="UP000440367">
    <property type="component" value="Unassembled WGS sequence"/>
</dbReference>
<accession>A0A6A3S8Y7</accession>
<evidence type="ECO:0000313" key="14">
    <source>
        <dbReference type="Proteomes" id="UP000440367"/>
    </source>
</evidence>
<dbReference type="Proteomes" id="UP000440732">
    <property type="component" value="Unassembled WGS sequence"/>
</dbReference>
<evidence type="ECO:0000256" key="1">
    <source>
        <dbReference type="SAM" id="MobiDB-lite"/>
    </source>
</evidence>
<evidence type="ECO:0000313" key="9">
    <source>
        <dbReference type="EMBL" id="KAE9311496.1"/>
    </source>
</evidence>
<dbReference type="EMBL" id="QXFX01000546">
    <property type="protein sequence ID" value="KAE9111800.1"/>
    <property type="molecule type" value="Genomic_DNA"/>
</dbReference>
<dbReference type="EMBL" id="QXGD01000601">
    <property type="protein sequence ID" value="KAE9232265.1"/>
    <property type="molecule type" value="Genomic_DNA"/>
</dbReference>
<dbReference type="EMBL" id="QXGB01000567">
    <property type="protein sequence ID" value="KAE9210511.1"/>
    <property type="molecule type" value="Genomic_DNA"/>
</dbReference>
<comment type="caution">
    <text evidence="3">The sequence shown here is derived from an EMBL/GenBank/DDBJ whole genome shotgun (WGS) entry which is preliminary data.</text>
</comment>
<feature type="compositionally biased region" description="Basic and acidic residues" evidence="1">
    <location>
        <begin position="42"/>
        <end position="53"/>
    </location>
</feature>
<dbReference type="EMBL" id="QXFY01000582">
    <property type="protein sequence ID" value="KAE9340440.1"/>
    <property type="molecule type" value="Genomic_DNA"/>
</dbReference>
<protein>
    <submittedName>
        <fullName evidence="3">Uncharacterized protein</fullName>
    </submittedName>
</protein>
<name>A0A6A3S8Y7_9STRA</name>
<dbReference type="Proteomes" id="UP000437068">
    <property type="component" value="Unassembled WGS sequence"/>
</dbReference>
<evidence type="ECO:0000313" key="7">
    <source>
        <dbReference type="EMBL" id="KAE9232265.1"/>
    </source>
</evidence>
<sequence>MRVKLVTTATSFLSANPTECACSAARPRSLFGRISTPQLPPPRREPGTGERRGAMSRPPTRPESRSLASATSRALRSLGCTGDVSIALFSSFLS</sequence>
<reference evidence="11 12" key="1">
    <citation type="submission" date="2018-08" db="EMBL/GenBank/DDBJ databases">
        <title>Genomic investigation of the strawberry pathogen Phytophthora fragariae indicates pathogenicity is determined by transcriptional variation in three key races.</title>
        <authorList>
            <person name="Adams T.M."/>
            <person name="Armitage A.D."/>
            <person name="Sobczyk M.K."/>
            <person name="Bates H.J."/>
            <person name="Dunwell J.M."/>
            <person name="Nellist C.F."/>
            <person name="Harrison R.J."/>
        </authorList>
    </citation>
    <scope>NUCLEOTIDE SEQUENCE [LARGE SCALE GENOMIC DNA]</scope>
    <source>
        <strain evidence="9 13">A4</strain>
        <strain evidence="7 14">BC-1</strain>
        <strain evidence="8 17">BC-23</strain>
        <strain evidence="6 12">NOV-27</strain>
        <strain evidence="5 15">NOV-5</strain>
        <strain evidence="3 16">NOV-71</strain>
        <strain evidence="10 18">NOV-77</strain>
        <strain evidence="2 11">NOV-9</strain>
        <strain evidence="4 19">ONT-3</strain>
    </source>
</reference>
<evidence type="ECO:0000313" key="12">
    <source>
        <dbReference type="Proteomes" id="UP000433483"/>
    </source>
</evidence>
<evidence type="ECO:0000313" key="3">
    <source>
        <dbReference type="EMBL" id="KAE9111720.1"/>
    </source>
</evidence>
<dbReference type="Proteomes" id="UP000433483">
    <property type="component" value="Unassembled WGS sequence"/>
</dbReference>
<dbReference type="EMBL" id="QXGC01000455">
    <property type="protein sequence ID" value="KAE9234607.1"/>
    <property type="molecule type" value="Genomic_DNA"/>
</dbReference>
<proteinExistence type="predicted"/>
<keyword evidence="12" id="KW-1185">Reference proteome</keyword>
<dbReference type="Proteomes" id="UP000441208">
    <property type="component" value="Unassembled WGS sequence"/>
</dbReference>
<organism evidence="3 16">
    <name type="scientific">Phytophthora fragariae</name>
    <dbReference type="NCBI Taxonomy" id="53985"/>
    <lineage>
        <taxon>Eukaryota</taxon>
        <taxon>Sar</taxon>
        <taxon>Stramenopiles</taxon>
        <taxon>Oomycota</taxon>
        <taxon>Peronosporomycetes</taxon>
        <taxon>Peronosporales</taxon>
        <taxon>Peronosporaceae</taxon>
        <taxon>Phytophthora</taxon>
    </lineage>
</organism>
<dbReference type="Proteomes" id="UP000486351">
    <property type="component" value="Unassembled WGS sequence"/>
</dbReference>
<evidence type="ECO:0000313" key="10">
    <source>
        <dbReference type="EMBL" id="KAE9340440.1"/>
    </source>
</evidence>
<dbReference type="EMBL" id="QXGF01000529">
    <property type="protein sequence ID" value="KAE8938857.1"/>
    <property type="molecule type" value="Genomic_DNA"/>
</dbReference>
<evidence type="ECO:0000313" key="17">
    <source>
        <dbReference type="Proteomes" id="UP000476176"/>
    </source>
</evidence>
<evidence type="ECO:0000313" key="11">
    <source>
        <dbReference type="Proteomes" id="UP000429523"/>
    </source>
</evidence>
<evidence type="ECO:0000313" key="16">
    <source>
        <dbReference type="Proteomes" id="UP000441208"/>
    </source>
</evidence>
<evidence type="ECO:0000313" key="2">
    <source>
        <dbReference type="EMBL" id="KAE8938857.1"/>
    </source>
</evidence>
<dbReference type="Proteomes" id="UP000429523">
    <property type="component" value="Unassembled WGS sequence"/>
</dbReference>
<evidence type="ECO:0000313" key="5">
    <source>
        <dbReference type="EMBL" id="KAE9144028.1"/>
    </source>
</evidence>